<dbReference type="HOGENOM" id="CLU_2933029_0_0_9"/>
<accession>A0A060N5U5</accession>
<organism evidence="1">
    <name type="scientific">Clostridium botulinum B str. Osaka05</name>
    <dbReference type="NCBI Taxonomy" id="1407017"/>
    <lineage>
        <taxon>Bacteria</taxon>
        <taxon>Bacillati</taxon>
        <taxon>Bacillota</taxon>
        <taxon>Clostridia</taxon>
        <taxon>Eubacteriales</taxon>
        <taxon>Clostridiaceae</taxon>
        <taxon>Clostridium</taxon>
    </lineage>
</organism>
<dbReference type="EMBL" id="BA000059">
    <property type="protein sequence ID" value="BAO05227.1"/>
    <property type="molecule type" value="Genomic_DNA"/>
</dbReference>
<sequence length="60" mass="7117">MNSKLYYEFLKELNKAEEDLRVAKNNWKLSKTIVNEKNLKVAECKSIQWQKAVNLLYLKG</sequence>
<dbReference type="AlphaFoldDB" id="A0A060N5U5"/>
<gene>
    <name evidence="1" type="ORF">CBO05P2_202</name>
</gene>
<dbReference type="RefSeq" id="WP_030032421.1">
    <property type="nucleotide sequence ID" value="NZ_BA000059.1"/>
</dbReference>
<name>A0A060N5U5_CLOBO</name>
<protein>
    <submittedName>
        <fullName evidence="1">Uncharacterized protein</fullName>
    </submittedName>
</protein>
<dbReference type="Proteomes" id="UP000054164">
    <property type="component" value="Unassembled WGS sequence"/>
</dbReference>
<proteinExistence type="predicted"/>
<evidence type="ECO:0000313" key="1">
    <source>
        <dbReference type="EMBL" id="BAO05227.1"/>
    </source>
</evidence>
<reference evidence="1" key="1">
    <citation type="submission" date="2013-10" db="EMBL/GenBank/DDBJ databases">
        <title>Draft genome sequence of Clostridium botulinum type B strain Osaka05.</title>
        <authorList>
            <person name="Sakaguchi Y."/>
            <person name="Hosomi K."/>
            <person name="Uchiyama J."/>
            <person name="Ogura Y."/>
            <person name="Sakaguchi M."/>
            <person name="Kohda T."/>
            <person name="Mukamoto M."/>
            <person name="Misawa N."/>
            <person name="Matsuzaki S."/>
            <person name="Hayashi T."/>
            <person name="Kozaki S."/>
        </authorList>
    </citation>
    <scope>NUCLEOTIDE SEQUENCE</scope>
    <source>
        <strain evidence="1">Osaka05</strain>
    </source>
</reference>